<feature type="active site" description="Proton donor/acceptor" evidence="3">
    <location>
        <position position="253"/>
    </location>
</feature>
<keyword evidence="6" id="KW-1185">Reference proteome</keyword>
<reference evidence="6" key="1">
    <citation type="submission" date="2019-02" db="EMBL/GenBank/DDBJ databases">
        <title>Complete genome sequence of Rhodoferax sp. Gr-4.</title>
        <authorList>
            <person name="Jin L."/>
        </authorList>
    </citation>
    <scope>NUCLEOTIDE SEQUENCE [LARGE SCALE GENOMIC DNA]</scope>
    <source>
        <strain evidence="6">Gr-4</strain>
    </source>
</reference>
<dbReference type="FunFam" id="3.20.20.150:FF:000007">
    <property type="entry name" value="Hydroxypyruvate isomerase"/>
    <property type="match status" value="1"/>
</dbReference>
<accession>A0A515EVE9</accession>
<protein>
    <submittedName>
        <fullName evidence="5">Hydroxypyruvate isomerase family protein</fullName>
    </submittedName>
</protein>
<dbReference type="InterPro" id="IPR013022">
    <property type="entry name" value="Xyl_isomerase-like_TIM-brl"/>
</dbReference>
<sequence length="283" mass="30881">MPRFCANLSFLYTELPFLDRFAAAARDGFAGVEYFFPYGHAPQDIAQRLADNGLVQVLFNAPVAGPDSAANQAAWDAGARGLACVPGREAEFQTTVRLALEYAQALQCTQLHVLAGVVPSAHAADLAAVHATYRSNLRWACAQAAAHGVQLLIEPINTRDMPGYYLTRQDQAHAILAEVGAANLHVQMDLYHCQIMEGDVTTKLRSYVPTGRVGHVQIASVPMRQEPDQGELNYPFVLAELDRLAYRGWVGCEYRPRLGAHNGATQAGLAWMQAYRKPASTIS</sequence>
<evidence type="ECO:0000256" key="3">
    <source>
        <dbReference type="PIRSR" id="PIRSR006241-50"/>
    </source>
</evidence>
<dbReference type="InterPro" id="IPR026040">
    <property type="entry name" value="HyI-like"/>
</dbReference>
<evidence type="ECO:0000313" key="5">
    <source>
        <dbReference type="EMBL" id="QDL56543.1"/>
    </source>
</evidence>
<feature type="active site" description="Proton donor/acceptor" evidence="3">
    <location>
        <position position="154"/>
    </location>
</feature>
<dbReference type="NCBIfam" id="NF043033">
    <property type="entry name" value="OxoTetrIsom"/>
    <property type="match status" value="1"/>
</dbReference>
<proteinExistence type="inferred from homology"/>
<dbReference type="SUPFAM" id="SSF51658">
    <property type="entry name" value="Xylose isomerase-like"/>
    <property type="match status" value="1"/>
</dbReference>
<feature type="domain" description="Xylose isomerase-like TIM barrel" evidence="4">
    <location>
        <begin position="21"/>
        <end position="274"/>
    </location>
</feature>
<comment type="similarity">
    <text evidence="2">Belongs to the hyi family.</text>
</comment>
<dbReference type="Gene3D" id="3.20.20.150">
    <property type="entry name" value="Divalent-metal-dependent TIM barrel enzymes"/>
    <property type="match status" value="1"/>
</dbReference>
<evidence type="ECO:0000256" key="2">
    <source>
        <dbReference type="PIRNR" id="PIRNR006241"/>
    </source>
</evidence>
<dbReference type="InterPro" id="IPR053398">
    <property type="entry name" value="HPT_OtnI_isomerases"/>
</dbReference>
<dbReference type="PIRSF" id="PIRSF006241">
    <property type="entry name" value="HyI"/>
    <property type="match status" value="1"/>
</dbReference>
<organism evidence="5 6">
    <name type="scientific">Rhodoferax aquaticus</name>
    <dbReference type="NCBI Taxonomy" id="2527691"/>
    <lineage>
        <taxon>Bacteria</taxon>
        <taxon>Pseudomonadati</taxon>
        <taxon>Pseudomonadota</taxon>
        <taxon>Betaproteobacteria</taxon>
        <taxon>Burkholderiales</taxon>
        <taxon>Comamonadaceae</taxon>
        <taxon>Rhodoferax</taxon>
    </lineage>
</organism>
<dbReference type="GO" id="GO:0046487">
    <property type="term" value="P:glyoxylate metabolic process"/>
    <property type="evidence" value="ECO:0007669"/>
    <property type="project" value="TreeGrafter"/>
</dbReference>
<dbReference type="InterPro" id="IPR050417">
    <property type="entry name" value="Sugar_Epim/Isomerase"/>
</dbReference>
<dbReference type="PANTHER" id="PTHR43489:SF13">
    <property type="entry name" value="HYDROXYPYRUVATE ISOMERASE"/>
    <property type="match status" value="1"/>
</dbReference>
<gene>
    <name evidence="5" type="ORF">EXZ61_21610</name>
</gene>
<name>A0A515EVE9_9BURK</name>
<dbReference type="InterPro" id="IPR036237">
    <property type="entry name" value="Xyl_isomerase-like_sf"/>
</dbReference>
<dbReference type="Pfam" id="PF01261">
    <property type="entry name" value="AP_endonuc_2"/>
    <property type="match status" value="1"/>
</dbReference>
<dbReference type="PANTHER" id="PTHR43489">
    <property type="entry name" value="ISOMERASE"/>
    <property type="match status" value="1"/>
</dbReference>
<evidence type="ECO:0000256" key="1">
    <source>
        <dbReference type="ARBA" id="ARBA00023235"/>
    </source>
</evidence>
<dbReference type="AlphaFoldDB" id="A0A515EVE9"/>
<dbReference type="GO" id="GO:0008903">
    <property type="term" value="F:hydroxypyruvate isomerase activity"/>
    <property type="evidence" value="ECO:0007669"/>
    <property type="project" value="TreeGrafter"/>
</dbReference>
<dbReference type="KEGG" id="rhg:EXZ61_21610"/>
<dbReference type="EMBL" id="CP036282">
    <property type="protein sequence ID" value="QDL56543.1"/>
    <property type="molecule type" value="Genomic_DNA"/>
</dbReference>
<dbReference type="RefSeq" id="WP_142813978.1">
    <property type="nucleotide sequence ID" value="NZ_CP036282.1"/>
</dbReference>
<keyword evidence="1 2" id="KW-0413">Isomerase</keyword>
<evidence type="ECO:0000313" key="6">
    <source>
        <dbReference type="Proteomes" id="UP000317365"/>
    </source>
</evidence>
<dbReference type="Proteomes" id="UP000317365">
    <property type="component" value="Chromosome"/>
</dbReference>
<reference evidence="6" key="2">
    <citation type="journal article" date="2020" name="Int. J. Syst. Evol. Microbiol.">
        <title>Genomic insights into a novel species Rhodoferax aquaticus sp. nov., isolated from freshwater.</title>
        <authorList>
            <person name="Li T."/>
            <person name="Zhuo Y."/>
            <person name="Jin C.Z."/>
            <person name="Wu X."/>
            <person name="Ko S.R."/>
            <person name="Jin F.J."/>
            <person name="Ahn C.Y."/>
            <person name="Oh H.M."/>
            <person name="Lee H.G."/>
            <person name="Jin L."/>
        </authorList>
    </citation>
    <scope>NUCLEOTIDE SEQUENCE [LARGE SCALE GENOMIC DNA]</scope>
    <source>
        <strain evidence="6">Gr-4</strain>
    </source>
</reference>
<evidence type="ECO:0000259" key="4">
    <source>
        <dbReference type="Pfam" id="PF01261"/>
    </source>
</evidence>